<name>A0AAN8TWV6_SOLBU</name>
<dbReference type="EMBL" id="JBANQN010000004">
    <property type="protein sequence ID" value="KAK6791661.1"/>
    <property type="molecule type" value="Genomic_DNA"/>
</dbReference>
<gene>
    <name evidence="1" type="ORF">RDI58_010742</name>
</gene>
<keyword evidence="2" id="KW-1185">Reference proteome</keyword>
<dbReference type="AlphaFoldDB" id="A0AAN8TWV6"/>
<organism evidence="1 2">
    <name type="scientific">Solanum bulbocastanum</name>
    <name type="common">Wild potato</name>
    <dbReference type="NCBI Taxonomy" id="147425"/>
    <lineage>
        <taxon>Eukaryota</taxon>
        <taxon>Viridiplantae</taxon>
        <taxon>Streptophyta</taxon>
        <taxon>Embryophyta</taxon>
        <taxon>Tracheophyta</taxon>
        <taxon>Spermatophyta</taxon>
        <taxon>Magnoliopsida</taxon>
        <taxon>eudicotyledons</taxon>
        <taxon>Gunneridae</taxon>
        <taxon>Pentapetalae</taxon>
        <taxon>asterids</taxon>
        <taxon>lamiids</taxon>
        <taxon>Solanales</taxon>
        <taxon>Solanaceae</taxon>
        <taxon>Solanoideae</taxon>
        <taxon>Solaneae</taxon>
        <taxon>Solanum</taxon>
    </lineage>
</organism>
<evidence type="ECO:0000313" key="1">
    <source>
        <dbReference type="EMBL" id="KAK6791661.1"/>
    </source>
</evidence>
<evidence type="ECO:0000313" key="2">
    <source>
        <dbReference type="Proteomes" id="UP001371456"/>
    </source>
</evidence>
<protein>
    <submittedName>
        <fullName evidence="1">Uncharacterized protein</fullName>
    </submittedName>
</protein>
<reference evidence="1 2" key="1">
    <citation type="submission" date="2024-02" db="EMBL/GenBank/DDBJ databases">
        <title>de novo genome assembly of Solanum bulbocastanum strain 11H21.</title>
        <authorList>
            <person name="Hosaka A.J."/>
        </authorList>
    </citation>
    <scope>NUCLEOTIDE SEQUENCE [LARGE SCALE GENOMIC DNA]</scope>
    <source>
        <tissue evidence="1">Young leaves</tissue>
    </source>
</reference>
<dbReference type="Proteomes" id="UP001371456">
    <property type="component" value="Unassembled WGS sequence"/>
</dbReference>
<comment type="caution">
    <text evidence="1">The sequence shown here is derived from an EMBL/GenBank/DDBJ whole genome shotgun (WGS) entry which is preliminary data.</text>
</comment>
<sequence length="52" mass="5965">MKNNCLNYWNISLTYESSSSIFVDVVGCLYGIGDIESVGLKWKKRDIQIFTD</sequence>
<accession>A0AAN8TWV6</accession>
<proteinExistence type="predicted"/>